<feature type="compositionally biased region" description="Acidic residues" evidence="5">
    <location>
        <begin position="577"/>
        <end position="586"/>
    </location>
</feature>
<dbReference type="GO" id="GO:0031398">
    <property type="term" value="P:positive regulation of protein ubiquitination"/>
    <property type="evidence" value="ECO:0007669"/>
    <property type="project" value="TreeGrafter"/>
</dbReference>
<keyword evidence="2 6" id="KW-0812">Transmembrane</keyword>
<feature type="compositionally biased region" description="Pro residues" evidence="5">
    <location>
        <begin position="160"/>
        <end position="170"/>
    </location>
</feature>
<evidence type="ECO:0000256" key="2">
    <source>
        <dbReference type="ARBA" id="ARBA00022692"/>
    </source>
</evidence>
<keyword evidence="4 6" id="KW-0472">Membrane</keyword>
<protein>
    <submittedName>
        <fullName evidence="7">Golgi-associated protein/Nedd4 WW domain-binding protein</fullName>
    </submittedName>
</protein>
<feature type="region of interest" description="Disordered" evidence="5">
    <location>
        <begin position="1"/>
        <end position="202"/>
    </location>
</feature>
<organism evidence="7">
    <name type="scientific">Phaffia rhodozyma</name>
    <name type="common">Yeast</name>
    <name type="synonym">Xanthophyllomyces dendrorhous</name>
    <dbReference type="NCBI Taxonomy" id="264483"/>
    <lineage>
        <taxon>Eukaryota</taxon>
        <taxon>Fungi</taxon>
        <taxon>Dikarya</taxon>
        <taxon>Basidiomycota</taxon>
        <taxon>Agaricomycotina</taxon>
        <taxon>Tremellomycetes</taxon>
        <taxon>Cystofilobasidiales</taxon>
        <taxon>Mrakiaceae</taxon>
        <taxon>Phaffia</taxon>
    </lineage>
</organism>
<dbReference type="CDD" id="cd22212">
    <property type="entry name" value="NDFIP-like"/>
    <property type="match status" value="1"/>
</dbReference>
<dbReference type="GO" id="GO:0005794">
    <property type="term" value="C:Golgi apparatus"/>
    <property type="evidence" value="ECO:0007669"/>
    <property type="project" value="TreeGrafter"/>
</dbReference>
<evidence type="ECO:0000256" key="3">
    <source>
        <dbReference type="ARBA" id="ARBA00022989"/>
    </source>
</evidence>
<feature type="region of interest" description="Disordered" evidence="5">
    <location>
        <begin position="577"/>
        <end position="601"/>
    </location>
</feature>
<dbReference type="GO" id="GO:0016020">
    <property type="term" value="C:membrane"/>
    <property type="evidence" value="ECO:0007669"/>
    <property type="project" value="UniProtKB-SubCell"/>
</dbReference>
<dbReference type="EMBL" id="LN483332">
    <property type="protein sequence ID" value="CED85252.1"/>
    <property type="molecule type" value="Genomic_DNA"/>
</dbReference>
<dbReference type="GO" id="GO:0007034">
    <property type="term" value="P:vacuolar transport"/>
    <property type="evidence" value="ECO:0007669"/>
    <property type="project" value="InterPro"/>
</dbReference>
<feature type="region of interest" description="Disordered" evidence="5">
    <location>
        <begin position="414"/>
        <end position="459"/>
    </location>
</feature>
<name>A0A0F7SST6_PHARH</name>
<dbReference type="PANTHER" id="PTHR13396">
    <property type="entry name" value="NEDD4 FAMILY INTERACTING PROTEIN 1/2"/>
    <property type="match status" value="1"/>
</dbReference>
<feature type="compositionally biased region" description="Low complexity" evidence="5">
    <location>
        <begin position="177"/>
        <end position="202"/>
    </location>
</feature>
<feature type="transmembrane region" description="Helical" evidence="6">
    <location>
        <begin position="471"/>
        <end position="492"/>
    </location>
</feature>
<sequence length="629" mass="67136">MSRYSSLPAGGSMSNSTSGSPSYPPRASNHDQEMEAAFDDSDEESGSEDENAPLSRSKKFATNRSGSNDNGNGRGDRIGDNSSSSSTTTIGGGGVTIFDAGEDSELPPVDESSALGGNNNNNAAIDPARMDLSTMLREQNRAEQNTDGESSYDFDRDYFLPPPGSPPPGAYPENYMPTGPTPLLTTPSYPRPNGSSSSGPSRFFRSILPTHFVQSNHSAAASAPRGSDGVWANLNAKPEPEQIRGEGATNSDGDNTEVMAEFSSKDGPPAYNIALRDAVPPYWEHNVLTPSFGPLGSIATSGDTILIDSLPVGTLFSFLWSLLVSVSFQFIGFLLTYVLHQSHAAKFGSRAGLGLTLIQYGWQLRGRALDLENGIDPDGIYGPHNSTSTAAALSDRSWAWPGGYSDTGVPLDPHTTMTSASEARPTGLSWSPATGWTSSPVSTSESAAGTSGRHPEFNQPTMEEVGQANEWLSFVLMTVGWFVLLTSLGGYWRVHRYEKSLLSSQDSTSDEPAASGLSRWLLFLRSSRSRSTSAEQDSATASDENPSAGGALPADRPSADPVMIALRDAGLLHVDMDEHEDDDDDDSSRGRRSGEGRAGRAGRAWRNIWGRVRGGRASTRPDEEEVLML</sequence>
<feature type="compositionally biased region" description="Low complexity" evidence="5">
    <location>
        <begin position="10"/>
        <end position="21"/>
    </location>
</feature>
<dbReference type="AlphaFoldDB" id="A0A0F7SST6"/>
<accession>A0A0F7SST6</accession>
<evidence type="ECO:0000313" key="7">
    <source>
        <dbReference type="EMBL" id="CED85252.1"/>
    </source>
</evidence>
<feature type="transmembrane region" description="Helical" evidence="6">
    <location>
        <begin position="318"/>
        <end position="340"/>
    </location>
</feature>
<dbReference type="GO" id="GO:0030001">
    <property type="term" value="P:metal ion transport"/>
    <property type="evidence" value="ECO:0007669"/>
    <property type="project" value="InterPro"/>
</dbReference>
<dbReference type="GO" id="GO:0048471">
    <property type="term" value="C:perinuclear region of cytoplasm"/>
    <property type="evidence" value="ECO:0007669"/>
    <property type="project" value="TreeGrafter"/>
</dbReference>
<evidence type="ECO:0000256" key="6">
    <source>
        <dbReference type="SAM" id="Phobius"/>
    </source>
</evidence>
<evidence type="ECO:0000256" key="4">
    <source>
        <dbReference type="ARBA" id="ARBA00023136"/>
    </source>
</evidence>
<feature type="compositionally biased region" description="Polar residues" evidence="5">
    <location>
        <begin position="428"/>
        <end position="449"/>
    </location>
</feature>
<keyword evidence="3 6" id="KW-1133">Transmembrane helix</keyword>
<dbReference type="GO" id="GO:0005783">
    <property type="term" value="C:endoplasmic reticulum"/>
    <property type="evidence" value="ECO:0007669"/>
    <property type="project" value="TreeGrafter"/>
</dbReference>
<feature type="region of interest" description="Disordered" evidence="5">
    <location>
        <begin position="531"/>
        <end position="559"/>
    </location>
</feature>
<feature type="compositionally biased region" description="Low complexity" evidence="5">
    <location>
        <begin position="80"/>
        <end position="89"/>
    </location>
</feature>
<reference evidence="7" key="1">
    <citation type="submission" date="2014-08" db="EMBL/GenBank/DDBJ databases">
        <authorList>
            <person name="Sharma Rahul"/>
            <person name="Thines Marco"/>
        </authorList>
    </citation>
    <scope>NUCLEOTIDE SEQUENCE</scope>
</reference>
<feature type="compositionally biased region" description="Basic and acidic residues" evidence="5">
    <location>
        <begin position="587"/>
        <end position="598"/>
    </location>
</feature>
<evidence type="ECO:0000256" key="1">
    <source>
        <dbReference type="ARBA" id="ARBA00004141"/>
    </source>
</evidence>
<dbReference type="GO" id="GO:0006511">
    <property type="term" value="P:ubiquitin-dependent protein catabolic process"/>
    <property type="evidence" value="ECO:0007669"/>
    <property type="project" value="TreeGrafter"/>
</dbReference>
<comment type="subcellular location">
    <subcellularLocation>
        <location evidence="1">Membrane</location>
        <topology evidence="1">Multi-pass membrane protein</topology>
    </subcellularLocation>
</comment>
<evidence type="ECO:0000256" key="5">
    <source>
        <dbReference type="SAM" id="MobiDB-lite"/>
    </source>
</evidence>
<proteinExistence type="predicted"/>
<feature type="compositionally biased region" description="Polar residues" evidence="5">
    <location>
        <begin position="534"/>
        <end position="545"/>
    </location>
</feature>
<feature type="compositionally biased region" description="Acidic residues" evidence="5">
    <location>
        <begin position="34"/>
        <end position="51"/>
    </location>
</feature>
<dbReference type="InterPro" id="IPR019325">
    <property type="entry name" value="NEDD4/Bsd2"/>
</dbReference>
<dbReference type="Pfam" id="PF10176">
    <property type="entry name" value="NEDD4_Bsd2"/>
    <property type="match status" value="1"/>
</dbReference>
<dbReference type="PANTHER" id="PTHR13396:SF5">
    <property type="entry name" value="NEDD4 FAMILY INTERACTING PROTEIN"/>
    <property type="match status" value="1"/>
</dbReference>